<evidence type="ECO:0000313" key="3">
    <source>
        <dbReference type="Proteomes" id="UP001058461"/>
    </source>
</evidence>
<proteinExistence type="predicted"/>
<dbReference type="PANTHER" id="PTHR47472">
    <property type="entry name" value="PROPIONYL-COA CARBOXYLASE"/>
    <property type="match status" value="1"/>
</dbReference>
<evidence type="ECO:0000259" key="1">
    <source>
        <dbReference type="Pfam" id="PF07287"/>
    </source>
</evidence>
<organism evidence="2 3">
    <name type="scientific">Marinobacterium rhizophilum</name>
    <dbReference type="NCBI Taxonomy" id="420402"/>
    <lineage>
        <taxon>Bacteria</taxon>
        <taxon>Pseudomonadati</taxon>
        <taxon>Pseudomonadota</taxon>
        <taxon>Gammaproteobacteria</taxon>
        <taxon>Oceanospirillales</taxon>
        <taxon>Oceanospirillaceae</taxon>
        <taxon>Marinobacterium</taxon>
    </lineage>
</organism>
<protein>
    <submittedName>
        <fullName evidence="2">DUF1446 domain-containing protein</fullName>
    </submittedName>
</protein>
<feature type="domain" description="Acyclic terpene utilisation N-terminal" evidence="1">
    <location>
        <begin position="44"/>
        <end position="492"/>
    </location>
</feature>
<name>A0ABY5HJG3_9GAMM</name>
<dbReference type="EMBL" id="CP073347">
    <property type="protein sequence ID" value="UTW11996.1"/>
    <property type="molecule type" value="Genomic_DNA"/>
</dbReference>
<dbReference type="Proteomes" id="UP001058461">
    <property type="component" value="Chromosome"/>
</dbReference>
<dbReference type="PANTHER" id="PTHR47472:SF1">
    <property type="entry name" value="DUF1446-DOMAIN-CONTAINING PROTEIN"/>
    <property type="match status" value="1"/>
</dbReference>
<gene>
    <name evidence="2" type="ORF">KDW95_22650</name>
</gene>
<keyword evidence="3" id="KW-1185">Reference proteome</keyword>
<sequence>MPDINIHSLNLYINTNYSFKQYNRSWFNRVIQSMGLRTMKTRLMVGGGAGFAGDRMDAAIAVAQDLATQEGPRYLIFETLAERTLALSQDPAARAEREQMMLRRLSTVLTICLDAGIPIIGNFGSWNPQETAGKIEALSAQLGCRKPRVAVVTGDDLMQEHGSEGLLALTSDRTLKDGEHLIAANAYTGAFPIAQALDQGADIVVTGRVADPALVLGPMISTFGLQETDWSGLACGTLAGHLIECGSHICGGYFADPGFKDVPGLAWVGFPIVEITDTFECLIRKAANTGGCVNERTVVEQLLYEIHDPEAYLTPDVVLDISKVTINDLGDDRVLVSNAKGKPRPDLLKATLCFDSGWIGEAEISYAGPNAAARARLAIEVIRTRAAVLYKDLPLRCDLIGVISAFASQGGVQWEQPAALAPTVADATTQDVRVRIATLAPQRSRVEDLLGELEALYTTGPAGGGGVRSRIHKQITTTSAGIPRHFVSSQVQLFNHESGGY</sequence>
<accession>A0ABY5HJG3</accession>
<dbReference type="Pfam" id="PF07287">
    <property type="entry name" value="AtuA"/>
    <property type="match status" value="1"/>
</dbReference>
<evidence type="ECO:0000313" key="2">
    <source>
        <dbReference type="EMBL" id="UTW11996.1"/>
    </source>
</evidence>
<dbReference type="InterPro" id="IPR010839">
    <property type="entry name" value="AtuA_N"/>
</dbReference>
<dbReference type="RefSeq" id="WP_255854044.1">
    <property type="nucleotide sequence ID" value="NZ_CP073347.1"/>
</dbReference>
<reference evidence="2" key="1">
    <citation type="submission" date="2021-04" db="EMBL/GenBank/DDBJ databases">
        <title>Oceanospirillales bacteria with DddD are important DMSP degraders in coastal seawater.</title>
        <authorList>
            <person name="Liu J."/>
        </authorList>
    </citation>
    <scope>NUCLEOTIDE SEQUENCE</scope>
    <source>
        <strain evidence="2">D13-1</strain>
    </source>
</reference>